<evidence type="ECO:0000313" key="5">
    <source>
        <dbReference type="EMBL" id="MFC7601764.1"/>
    </source>
</evidence>
<keyword evidence="1" id="KW-0805">Transcription regulation</keyword>
<dbReference type="InterPro" id="IPR050204">
    <property type="entry name" value="AraC_XylS_family_regulators"/>
</dbReference>
<gene>
    <name evidence="5" type="ORF">ACFQVD_16850</name>
</gene>
<dbReference type="InterPro" id="IPR018060">
    <property type="entry name" value="HTH_AraC"/>
</dbReference>
<evidence type="ECO:0000256" key="3">
    <source>
        <dbReference type="ARBA" id="ARBA00023163"/>
    </source>
</evidence>
<keyword evidence="3" id="KW-0804">Transcription</keyword>
<keyword evidence="6" id="KW-1185">Reference proteome</keyword>
<dbReference type="EMBL" id="JBHTEE010000001">
    <property type="protein sequence ID" value="MFC7601764.1"/>
    <property type="molecule type" value="Genomic_DNA"/>
</dbReference>
<dbReference type="PANTHER" id="PTHR46796:SF2">
    <property type="entry name" value="TRANSCRIPTIONAL REGULATORY PROTEIN"/>
    <property type="match status" value="1"/>
</dbReference>
<dbReference type="Gene3D" id="1.10.10.60">
    <property type="entry name" value="Homeodomain-like"/>
    <property type="match status" value="2"/>
</dbReference>
<dbReference type="PANTHER" id="PTHR46796">
    <property type="entry name" value="HTH-TYPE TRANSCRIPTIONAL ACTIVATOR RHAS-RELATED"/>
    <property type="match status" value="1"/>
</dbReference>
<dbReference type="InterPro" id="IPR009057">
    <property type="entry name" value="Homeodomain-like_sf"/>
</dbReference>
<dbReference type="SMART" id="SM00342">
    <property type="entry name" value="HTH_ARAC"/>
    <property type="match status" value="1"/>
</dbReference>
<organism evidence="5 6">
    <name type="scientific">Streptosporangium amethystogenes subsp. fukuiense</name>
    <dbReference type="NCBI Taxonomy" id="698418"/>
    <lineage>
        <taxon>Bacteria</taxon>
        <taxon>Bacillati</taxon>
        <taxon>Actinomycetota</taxon>
        <taxon>Actinomycetes</taxon>
        <taxon>Streptosporangiales</taxon>
        <taxon>Streptosporangiaceae</taxon>
        <taxon>Streptosporangium</taxon>
    </lineage>
</organism>
<evidence type="ECO:0000256" key="2">
    <source>
        <dbReference type="ARBA" id="ARBA00023125"/>
    </source>
</evidence>
<protein>
    <submittedName>
        <fullName evidence="5">AraC family ligand binding domain-containing protein</fullName>
    </submittedName>
</protein>
<keyword evidence="2" id="KW-0238">DNA-binding</keyword>
<dbReference type="RefSeq" id="WP_343973909.1">
    <property type="nucleotide sequence ID" value="NZ_BAAAGK010000115.1"/>
</dbReference>
<dbReference type="SUPFAM" id="SSF46689">
    <property type="entry name" value="Homeodomain-like"/>
    <property type="match status" value="2"/>
</dbReference>
<proteinExistence type="predicted"/>
<name>A0ABW2T278_9ACTN</name>
<accession>A0ABW2T278</accession>
<feature type="domain" description="HTH araC/xylS-type" evidence="4">
    <location>
        <begin position="173"/>
        <end position="270"/>
    </location>
</feature>
<dbReference type="InterPro" id="IPR003313">
    <property type="entry name" value="AraC-bd"/>
</dbReference>
<evidence type="ECO:0000256" key="1">
    <source>
        <dbReference type="ARBA" id="ARBA00023015"/>
    </source>
</evidence>
<sequence length="277" mass="30210">MNGPERARFWRSPGLPGVDLLKARYVTHRFTPHAHESYAIALVLSGVEEFGYRGARHRAGAGSLSTLNPQEAHDGHAGVPEGWSYRVLYPSVEFVSGIAAEVLTGRGTPCFPETVTYHQPTVELLRTAHQAAEHGDDLASSTLARTAFAALLRRHAARPPAEARSSDQDPGVRRAREILHERLVDPPTIEDLARAVDARPFALIRAFKAATGLPPHAYLNTLRIMRARRLLQAGTPPAQVAGDVGFTDQAHLSRHFKRMVGVPPAAYQRAGTYKTGS</sequence>
<dbReference type="Pfam" id="PF02311">
    <property type="entry name" value="AraC_binding"/>
    <property type="match status" value="1"/>
</dbReference>
<dbReference type="InterPro" id="IPR037923">
    <property type="entry name" value="HTH-like"/>
</dbReference>
<dbReference type="PROSITE" id="PS01124">
    <property type="entry name" value="HTH_ARAC_FAMILY_2"/>
    <property type="match status" value="1"/>
</dbReference>
<reference evidence="6" key="1">
    <citation type="journal article" date="2019" name="Int. J. Syst. Evol. Microbiol.">
        <title>The Global Catalogue of Microorganisms (GCM) 10K type strain sequencing project: providing services to taxonomists for standard genome sequencing and annotation.</title>
        <authorList>
            <consortium name="The Broad Institute Genomics Platform"/>
            <consortium name="The Broad Institute Genome Sequencing Center for Infectious Disease"/>
            <person name="Wu L."/>
            <person name="Ma J."/>
        </authorList>
    </citation>
    <scope>NUCLEOTIDE SEQUENCE [LARGE SCALE GENOMIC DNA]</scope>
    <source>
        <strain evidence="6">JCM 10083</strain>
    </source>
</reference>
<dbReference type="SUPFAM" id="SSF51215">
    <property type="entry name" value="Regulatory protein AraC"/>
    <property type="match status" value="1"/>
</dbReference>
<dbReference type="Proteomes" id="UP001596514">
    <property type="component" value="Unassembled WGS sequence"/>
</dbReference>
<dbReference type="Pfam" id="PF12833">
    <property type="entry name" value="HTH_18"/>
    <property type="match status" value="1"/>
</dbReference>
<evidence type="ECO:0000313" key="6">
    <source>
        <dbReference type="Proteomes" id="UP001596514"/>
    </source>
</evidence>
<comment type="caution">
    <text evidence="5">The sequence shown here is derived from an EMBL/GenBank/DDBJ whole genome shotgun (WGS) entry which is preliminary data.</text>
</comment>
<evidence type="ECO:0000259" key="4">
    <source>
        <dbReference type="PROSITE" id="PS01124"/>
    </source>
</evidence>